<dbReference type="GO" id="GO:0015138">
    <property type="term" value="F:fumarate transmembrane transporter activity"/>
    <property type="evidence" value="ECO:0007669"/>
    <property type="project" value="TreeGrafter"/>
</dbReference>
<organism evidence="12 13">
    <name type="scientific">Rhizobium multihospitium</name>
    <dbReference type="NCBI Taxonomy" id="410764"/>
    <lineage>
        <taxon>Bacteria</taxon>
        <taxon>Pseudomonadati</taxon>
        <taxon>Pseudomonadota</taxon>
        <taxon>Alphaproteobacteria</taxon>
        <taxon>Hyphomicrobiales</taxon>
        <taxon>Rhizobiaceae</taxon>
        <taxon>Rhizobium/Agrobacterium group</taxon>
        <taxon>Rhizobium</taxon>
    </lineage>
</organism>
<comment type="similarity">
    <text evidence="2 11">Belongs to the dicarboxylate/amino acid:cation symporter (DAACS) (TC 2.A.23) family.</text>
</comment>
<dbReference type="InterPro" id="IPR036458">
    <property type="entry name" value="Na:dicarbo_symporter_sf"/>
</dbReference>
<proteinExistence type="inferred from homology"/>
<feature type="transmembrane region" description="Helical" evidence="11">
    <location>
        <begin position="200"/>
        <end position="224"/>
    </location>
</feature>
<keyword evidence="6 11" id="KW-0769">Symport</keyword>
<keyword evidence="8 11" id="KW-0472">Membrane</keyword>
<evidence type="ECO:0000256" key="11">
    <source>
        <dbReference type="HAMAP-Rule" id="MF_01300"/>
    </source>
</evidence>
<feature type="transmembrane region" description="Helical" evidence="11">
    <location>
        <begin position="58"/>
        <end position="76"/>
    </location>
</feature>
<comment type="function">
    <text evidence="9">Responsible for the transport of dicarboxylates such as succinate, fumarate, and malate from the periplasm across the inner membrane. This transport system plays an important role in the energy supply of rhizobium-legume symbionts.</text>
</comment>
<dbReference type="OrthoDB" id="9766690at2"/>
<feature type="transmembrane region" description="Helical" evidence="11">
    <location>
        <begin position="88"/>
        <end position="110"/>
    </location>
</feature>
<evidence type="ECO:0000256" key="10">
    <source>
        <dbReference type="ARBA" id="ARBA00070699"/>
    </source>
</evidence>
<accession>A0A1C3TWW6</accession>
<protein>
    <recommendedName>
        <fullName evidence="10 11">C4-dicarboxylate transport protein</fullName>
    </recommendedName>
</protein>
<evidence type="ECO:0000313" key="13">
    <source>
        <dbReference type="Proteomes" id="UP000199101"/>
    </source>
</evidence>
<dbReference type="HAMAP" id="MF_01300">
    <property type="entry name" value="C4_dicarb_transport"/>
    <property type="match status" value="1"/>
</dbReference>
<evidence type="ECO:0000256" key="8">
    <source>
        <dbReference type="ARBA" id="ARBA00023136"/>
    </source>
</evidence>
<name>A0A1C3TWW6_9HYPH</name>
<keyword evidence="5 11" id="KW-0812">Transmembrane</keyword>
<dbReference type="NCBIfam" id="NF009587">
    <property type="entry name" value="PRK13027.1"/>
    <property type="match status" value="1"/>
</dbReference>
<evidence type="ECO:0000256" key="6">
    <source>
        <dbReference type="ARBA" id="ARBA00022847"/>
    </source>
</evidence>
<evidence type="ECO:0000256" key="1">
    <source>
        <dbReference type="ARBA" id="ARBA00004429"/>
    </source>
</evidence>
<dbReference type="RefSeq" id="WP_092706055.1">
    <property type="nucleotide sequence ID" value="NZ_FMAG01000001.1"/>
</dbReference>
<feature type="transmembrane region" description="Helical" evidence="11">
    <location>
        <begin position="230"/>
        <end position="253"/>
    </location>
</feature>
<dbReference type="PROSITE" id="PS00714">
    <property type="entry name" value="NA_DICARBOXYL_SYMP_2"/>
    <property type="match status" value="1"/>
</dbReference>
<sequence length="442" mass="46462">MIAPIAAAETRAKVPFYRHLYVQVLTAIAAGILLGHYYPQLGTSLQPLGDAFIKLVRMVIAPVIFLTVATGIAGMSDLKKFGRVVGKAFIYFLTFSTLALIVGLIVANVVQPGAGMHINPATLDTKAVTNYAAQAHDASVIGFLMNIIPDTIVGAFAKGDILQVLFFSVVFGIALGAAGERGRPVTDFLQALTTPIFRMVALLMKFAPIGAFGAMAFTIGKYGIGTIANLAFLIGTFYATSLLFVLVVLGAVARYNGFSILALIRYIKEELLLVLGTSSSEAALPGLMNKMERAGCKRSVVGLVIPTGYSFNLDGTNIYMTLAALFIAQATDTPLALGDQILLLLVAMLSSKGAAGITGAGFITLAATLAVVPSVPIAGMALILGIDRFMSECRALTNFVGNAVATVVVARWENELDQTKFAAAMAGQLSEEIEVPALQAAE</sequence>
<dbReference type="PRINTS" id="PR00173">
    <property type="entry name" value="EDTRNSPORT"/>
</dbReference>
<evidence type="ECO:0000256" key="2">
    <source>
        <dbReference type="ARBA" id="ARBA00006148"/>
    </source>
</evidence>
<dbReference type="InterPro" id="IPR001991">
    <property type="entry name" value="Na-dicarboxylate_symporter"/>
</dbReference>
<dbReference type="Proteomes" id="UP000199101">
    <property type="component" value="Unassembled WGS sequence"/>
</dbReference>
<evidence type="ECO:0000256" key="3">
    <source>
        <dbReference type="ARBA" id="ARBA00022448"/>
    </source>
</evidence>
<dbReference type="AlphaFoldDB" id="A0A1C3TWW6"/>
<comment type="function">
    <text evidence="11">Responsible for the transport of dicarboxylates such as succinate, fumarate, and malate across the membrane.</text>
</comment>
<comment type="caution">
    <text evidence="11">Lacks conserved residue(s) required for the propagation of feature annotation.</text>
</comment>
<evidence type="ECO:0000256" key="9">
    <source>
        <dbReference type="ARBA" id="ARBA00057713"/>
    </source>
</evidence>
<dbReference type="Gene3D" id="1.10.3860.10">
    <property type="entry name" value="Sodium:dicarboxylate symporter"/>
    <property type="match status" value="1"/>
</dbReference>
<feature type="transmembrane region" description="Helical" evidence="11">
    <location>
        <begin position="357"/>
        <end position="384"/>
    </location>
</feature>
<comment type="subcellular location">
    <subcellularLocation>
        <location evidence="1">Cell inner membrane</location>
        <topology evidence="1">Multi-pass membrane protein</topology>
    </subcellularLocation>
    <subcellularLocation>
        <location evidence="11">Cell membrane</location>
        <topology evidence="11">Multi-pass membrane protein</topology>
    </subcellularLocation>
</comment>
<dbReference type="EMBL" id="FMAG01000001">
    <property type="protein sequence ID" value="SCB07618.1"/>
    <property type="molecule type" value="Genomic_DNA"/>
</dbReference>
<evidence type="ECO:0000256" key="5">
    <source>
        <dbReference type="ARBA" id="ARBA00022692"/>
    </source>
</evidence>
<dbReference type="SUPFAM" id="SSF118215">
    <property type="entry name" value="Proton glutamate symport protein"/>
    <property type="match status" value="1"/>
</dbReference>
<dbReference type="NCBIfam" id="NF002461">
    <property type="entry name" value="PRK01663.1"/>
    <property type="match status" value="1"/>
</dbReference>
<dbReference type="Pfam" id="PF00375">
    <property type="entry name" value="SDF"/>
    <property type="match status" value="1"/>
</dbReference>
<dbReference type="PROSITE" id="PS00713">
    <property type="entry name" value="NA_DICARBOXYL_SYMP_1"/>
    <property type="match status" value="1"/>
</dbReference>
<reference evidence="13" key="1">
    <citation type="submission" date="2016-08" db="EMBL/GenBank/DDBJ databases">
        <authorList>
            <person name="Varghese N."/>
            <person name="Submissions Spin"/>
        </authorList>
    </citation>
    <scope>NUCLEOTIDE SEQUENCE [LARGE SCALE GENOMIC DNA]</scope>
    <source>
        <strain evidence="13">HAMBI 2975</strain>
    </source>
</reference>
<dbReference type="GO" id="GO:0005886">
    <property type="term" value="C:plasma membrane"/>
    <property type="evidence" value="ECO:0007669"/>
    <property type="project" value="UniProtKB-SubCell"/>
</dbReference>
<evidence type="ECO:0000256" key="4">
    <source>
        <dbReference type="ARBA" id="ARBA00022475"/>
    </source>
</evidence>
<evidence type="ECO:0000256" key="7">
    <source>
        <dbReference type="ARBA" id="ARBA00022989"/>
    </source>
</evidence>
<dbReference type="InterPro" id="IPR023954">
    <property type="entry name" value="C4_dicarb_transport"/>
</dbReference>
<keyword evidence="4 11" id="KW-1003">Cell membrane</keyword>
<feature type="transmembrane region" description="Helical" evidence="11">
    <location>
        <begin position="20"/>
        <end position="38"/>
    </location>
</feature>
<keyword evidence="7 11" id="KW-1133">Transmembrane helix</keyword>
<keyword evidence="13" id="KW-1185">Reference proteome</keyword>
<dbReference type="GO" id="GO:0070778">
    <property type="term" value="P:L-aspartate transmembrane transport"/>
    <property type="evidence" value="ECO:0007669"/>
    <property type="project" value="TreeGrafter"/>
</dbReference>
<evidence type="ECO:0000313" key="12">
    <source>
        <dbReference type="EMBL" id="SCB07618.1"/>
    </source>
</evidence>
<dbReference type="GO" id="GO:0015141">
    <property type="term" value="F:succinate transmembrane transporter activity"/>
    <property type="evidence" value="ECO:0007669"/>
    <property type="project" value="TreeGrafter"/>
</dbReference>
<dbReference type="PANTHER" id="PTHR42865:SF1">
    <property type="entry name" value="AEROBIC C4-DICARBOXYLATE TRANSPORT PROTEIN"/>
    <property type="match status" value="1"/>
</dbReference>
<dbReference type="InterPro" id="IPR018107">
    <property type="entry name" value="Na-dicarboxylate_symporter_CS"/>
</dbReference>
<dbReference type="FunFam" id="1.10.3860.10:FF:000001">
    <property type="entry name" value="C4-dicarboxylate transport protein"/>
    <property type="match status" value="1"/>
</dbReference>
<feature type="transmembrane region" description="Helical" evidence="11">
    <location>
        <begin position="161"/>
        <end position="179"/>
    </location>
</feature>
<gene>
    <name evidence="11" type="primary">dctA</name>
    <name evidence="12" type="ORF">GA0061103_1112</name>
</gene>
<dbReference type="STRING" id="410764.GA0061103_1112"/>
<dbReference type="PANTHER" id="PTHR42865">
    <property type="entry name" value="PROTON/GLUTAMATE-ASPARTATE SYMPORTER"/>
    <property type="match status" value="1"/>
</dbReference>
<keyword evidence="3 11" id="KW-0813">Transport</keyword>
<dbReference type="GO" id="GO:0015366">
    <property type="term" value="F:malate:proton symporter activity"/>
    <property type="evidence" value="ECO:0007669"/>
    <property type="project" value="TreeGrafter"/>
</dbReference>